<keyword evidence="6" id="KW-1185">Reference proteome</keyword>
<dbReference type="Proteomes" id="UP000288216">
    <property type="component" value="Unassembled WGS sequence"/>
</dbReference>
<evidence type="ECO:0000256" key="2">
    <source>
        <dbReference type="PROSITE-ProRule" id="PRU00352"/>
    </source>
</evidence>
<keyword evidence="1" id="KW-0325">Glycoprotein</keyword>
<feature type="chain" id="PRO_5019476656" description="Sema domain-containing protein" evidence="3">
    <location>
        <begin position="27"/>
        <end position="265"/>
    </location>
</feature>
<dbReference type="OrthoDB" id="9988752at2759"/>
<evidence type="ECO:0000259" key="4">
    <source>
        <dbReference type="PROSITE" id="PS51004"/>
    </source>
</evidence>
<dbReference type="GO" id="GO:0030215">
    <property type="term" value="F:semaphorin receptor binding"/>
    <property type="evidence" value="ECO:0007669"/>
    <property type="project" value="InterPro"/>
</dbReference>
<gene>
    <name evidence="5" type="ORF">scyTo_0014681</name>
</gene>
<proteinExistence type="predicted"/>
<dbReference type="SMART" id="SM00630">
    <property type="entry name" value="Sema"/>
    <property type="match status" value="1"/>
</dbReference>
<comment type="caution">
    <text evidence="2">Lacks conserved residue(s) required for the propagation of feature annotation.</text>
</comment>
<sequence>MSGSGRNVQLFIPLILGVTLCSVTHAVDLDNIPRRTVPVHDLLDHKQFSHTVYNYTTFWLEEKLGLLYVGARGAIFALNISNINDSSTRVIHWKVSSEERIGCLEKRGYTEIDCFNYIRLLKRFNETHLFTCGTHAFHPHCAYIEIENFTLSAAFEGKEKCPYDPTVGYTGLIVDSKIYTATLYGFHGALADIKRNFQKRSLRMDDSLPYSLNDVTFVDSFLVTESVNSSEGDDDKIYVFFTEKLSEENALNGKPLVTRVARVCK</sequence>
<evidence type="ECO:0000256" key="1">
    <source>
        <dbReference type="ARBA" id="ARBA00023180"/>
    </source>
</evidence>
<organism evidence="5 6">
    <name type="scientific">Scyliorhinus torazame</name>
    <name type="common">Cloudy catshark</name>
    <name type="synonym">Catulus torazame</name>
    <dbReference type="NCBI Taxonomy" id="75743"/>
    <lineage>
        <taxon>Eukaryota</taxon>
        <taxon>Metazoa</taxon>
        <taxon>Chordata</taxon>
        <taxon>Craniata</taxon>
        <taxon>Vertebrata</taxon>
        <taxon>Chondrichthyes</taxon>
        <taxon>Elasmobranchii</taxon>
        <taxon>Galeomorphii</taxon>
        <taxon>Galeoidea</taxon>
        <taxon>Carcharhiniformes</taxon>
        <taxon>Scyliorhinidae</taxon>
        <taxon>Scyliorhinus</taxon>
    </lineage>
</organism>
<dbReference type="OMA" id="WREINAL"/>
<reference evidence="5 6" key="1">
    <citation type="journal article" date="2018" name="Nat. Ecol. Evol.">
        <title>Shark genomes provide insights into elasmobranch evolution and the origin of vertebrates.</title>
        <authorList>
            <person name="Hara Y"/>
            <person name="Yamaguchi K"/>
            <person name="Onimaru K"/>
            <person name="Kadota M"/>
            <person name="Koyanagi M"/>
            <person name="Keeley SD"/>
            <person name="Tatsumi K"/>
            <person name="Tanaka K"/>
            <person name="Motone F"/>
            <person name="Kageyama Y"/>
            <person name="Nozu R"/>
            <person name="Adachi N"/>
            <person name="Nishimura O"/>
            <person name="Nakagawa R"/>
            <person name="Tanegashima C"/>
            <person name="Kiyatake I"/>
            <person name="Matsumoto R"/>
            <person name="Murakumo K"/>
            <person name="Nishida K"/>
            <person name="Terakita A"/>
            <person name="Kuratani S"/>
            <person name="Sato K"/>
            <person name="Hyodo S Kuraku.S."/>
        </authorList>
    </citation>
    <scope>NUCLEOTIDE SEQUENCE [LARGE SCALE GENOMIC DNA]</scope>
</reference>
<comment type="caution">
    <text evidence="5">The sequence shown here is derived from an EMBL/GenBank/DDBJ whole genome shotgun (WGS) entry which is preliminary data.</text>
</comment>
<feature type="non-terminal residue" evidence="5">
    <location>
        <position position="265"/>
    </location>
</feature>
<dbReference type="GO" id="GO:0001755">
    <property type="term" value="P:neural crest cell migration"/>
    <property type="evidence" value="ECO:0007669"/>
    <property type="project" value="TreeGrafter"/>
</dbReference>
<dbReference type="GO" id="GO:0030335">
    <property type="term" value="P:positive regulation of cell migration"/>
    <property type="evidence" value="ECO:0007669"/>
    <property type="project" value="TreeGrafter"/>
</dbReference>
<dbReference type="EMBL" id="BFAA01007974">
    <property type="protein sequence ID" value="GCB63806.1"/>
    <property type="molecule type" value="Genomic_DNA"/>
</dbReference>
<name>A0A401NSG1_SCYTO</name>
<dbReference type="PANTHER" id="PTHR11036">
    <property type="entry name" value="SEMAPHORIN"/>
    <property type="match status" value="1"/>
</dbReference>
<dbReference type="SUPFAM" id="SSF101912">
    <property type="entry name" value="Sema domain"/>
    <property type="match status" value="1"/>
</dbReference>
<dbReference type="PANTHER" id="PTHR11036:SF17">
    <property type="entry name" value="SEMAPHORIN-4G"/>
    <property type="match status" value="1"/>
</dbReference>
<dbReference type="InterPro" id="IPR036352">
    <property type="entry name" value="Semap_dom_sf"/>
</dbReference>
<dbReference type="AlphaFoldDB" id="A0A401NSG1"/>
<dbReference type="InterPro" id="IPR001627">
    <property type="entry name" value="Semap_dom"/>
</dbReference>
<accession>A0A401NSG1</accession>
<dbReference type="GO" id="GO:0071526">
    <property type="term" value="P:semaphorin-plexin signaling pathway"/>
    <property type="evidence" value="ECO:0007669"/>
    <property type="project" value="TreeGrafter"/>
</dbReference>
<dbReference type="InterPro" id="IPR027231">
    <property type="entry name" value="Semaphorin"/>
</dbReference>
<dbReference type="GO" id="GO:0007411">
    <property type="term" value="P:axon guidance"/>
    <property type="evidence" value="ECO:0007669"/>
    <property type="project" value="TreeGrafter"/>
</dbReference>
<evidence type="ECO:0000313" key="6">
    <source>
        <dbReference type="Proteomes" id="UP000288216"/>
    </source>
</evidence>
<dbReference type="Gene3D" id="2.130.10.10">
    <property type="entry name" value="YVTN repeat-like/Quinoprotein amine dehydrogenase"/>
    <property type="match status" value="1"/>
</dbReference>
<feature type="signal peptide" evidence="3">
    <location>
        <begin position="1"/>
        <end position="26"/>
    </location>
</feature>
<evidence type="ECO:0000256" key="3">
    <source>
        <dbReference type="SAM" id="SignalP"/>
    </source>
</evidence>
<evidence type="ECO:0000313" key="5">
    <source>
        <dbReference type="EMBL" id="GCB63806.1"/>
    </source>
</evidence>
<dbReference type="PROSITE" id="PS51004">
    <property type="entry name" value="SEMA"/>
    <property type="match status" value="1"/>
</dbReference>
<dbReference type="GO" id="GO:0045499">
    <property type="term" value="F:chemorepellent activity"/>
    <property type="evidence" value="ECO:0007669"/>
    <property type="project" value="TreeGrafter"/>
</dbReference>
<keyword evidence="3" id="KW-0732">Signal</keyword>
<dbReference type="GO" id="GO:0005886">
    <property type="term" value="C:plasma membrane"/>
    <property type="evidence" value="ECO:0007669"/>
    <property type="project" value="TreeGrafter"/>
</dbReference>
<feature type="domain" description="Sema" evidence="4">
    <location>
        <begin position="34"/>
        <end position="265"/>
    </location>
</feature>
<protein>
    <recommendedName>
        <fullName evidence="4">Sema domain-containing protein</fullName>
    </recommendedName>
</protein>
<dbReference type="STRING" id="75743.A0A401NSG1"/>
<dbReference type="InterPro" id="IPR015943">
    <property type="entry name" value="WD40/YVTN_repeat-like_dom_sf"/>
</dbReference>